<accession>A0A7I8JYE5</accession>
<gene>
    <name evidence="1" type="ORF">SI8410_01001045</name>
</gene>
<dbReference type="PANTHER" id="PTHR35488">
    <property type="entry name" value="OS05G0358900 PROTEIN-RELATED"/>
    <property type="match status" value="1"/>
</dbReference>
<dbReference type="Proteomes" id="UP000663760">
    <property type="component" value="Chromosome 1"/>
</dbReference>
<keyword evidence="2" id="KW-1185">Reference proteome</keyword>
<proteinExistence type="predicted"/>
<evidence type="ECO:0000313" key="2">
    <source>
        <dbReference type="Proteomes" id="UP000663760"/>
    </source>
</evidence>
<protein>
    <submittedName>
        <fullName evidence="1">Uncharacterized protein</fullName>
    </submittedName>
</protein>
<dbReference type="OrthoDB" id="1913474at2759"/>
<sequence>MASKTPVFPIQQREQQQHHYSDFGFDPEIEYLQVLEEARKPCRPVKSSPDSLRFVLRKPISDDESNCRSKAKKRRKWWRNPLLFLKWRRADCSGGGVLAAPSTGGGSSSSPYSRPRHAFSGPVYLTESDGGGSCAPCRRSAAGGWGKASSGSLRFSETGDLEIPYLCLRDPAAAVVPSPSVLSTSPALPIYLVT</sequence>
<name>A0A7I8JYE5_SPIIN</name>
<reference evidence="1" key="1">
    <citation type="submission" date="2020-02" db="EMBL/GenBank/DDBJ databases">
        <authorList>
            <person name="Scholz U."/>
            <person name="Mascher M."/>
            <person name="Fiebig A."/>
        </authorList>
    </citation>
    <scope>NUCLEOTIDE SEQUENCE</scope>
</reference>
<dbReference type="AlphaFoldDB" id="A0A7I8JYE5"/>
<organism evidence="1 2">
    <name type="scientific">Spirodela intermedia</name>
    <name type="common">Intermediate duckweed</name>
    <dbReference type="NCBI Taxonomy" id="51605"/>
    <lineage>
        <taxon>Eukaryota</taxon>
        <taxon>Viridiplantae</taxon>
        <taxon>Streptophyta</taxon>
        <taxon>Embryophyta</taxon>
        <taxon>Tracheophyta</taxon>
        <taxon>Spermatophyta</taxon>
        <taxon>Magnoliopsida</taxon>
        <taxon>Liliopsida</taxon>
        <taxon>Araceae</taxon>
        <taxon>Lemnoideae</taxon>
        <taxon>Spirodela</taxon>
    </lineage>
</organism>
<evidence type="ECO:0000313" key="1">
    <source>
        <dbReference type="EMBL" id="CAA7388887.1"/>
    </source>
</evidence>
<dbReference type="PANTHER" id="PTHR35488:SF2">
    <property type="entry name" value="OS05G0358900 PROTEIN"/>
    <property type="match status" value="1"/>
</dbReference>
<dbReference type="EMBL" id="LR746264">
    <property type="protein sequence ID" value="CAA7388887.1"/>
    <property type="molecule type" value="Genomic_DNA"/>
</dbReference>